<accession>A0A931CJG7</accession>
<evidence type="ECO:0000313" key="1">
    <source>
        <dbReference type="EMBL" id="MBG0567536.1"/>
    </source>
</evidence>
<evidence type="ECO:0000313" key="2">
    <source>
        <dbReference type="Proteomes" id="UP000598146"/>
    </source>
</evidence>
<protein>
    <submittedName>
        <fullName evidence="1">Uncharacterized protein</fullName>
    </submittedName>
</protein>
<dbReference type="AlphaFoldDB" id="A0A931CJG7"/>
<organism evidence="1 2">
    <name type="scientific">Actinoplanes aureus</name>
    <dbReference type="NCBI Taxonomy" id="2792083"/>
    <lineage>
        <taxon>Bacteria</taxon>
        <taxon>Bacillati</taxon>
        <taxon>Actinomycetota</taxon>
        <taxon>Actinomycetes</taxon>
        <taxon>Micromonosporales</taxon>
        <taxon>Micromonosporaceae</taxon>
        <taxon>Actinoplanes</taxon>
    </lineage>
</organism>
<gene>
    <name evidence="1" type="ORF">I4J89_39430</name>
</gene>
<dbReference type="RefSeq" id="WP_196419312.1">
    <property type="nucleotide sequence ID" value="NZ_JADQTO010000028.1"/>
</dbReference>
<name>A0A931CJG7_9ACTN</name>
<comment type="caution">
    <text evidence="1">The sequence shown here is derived from an EMBL/GenBank/DDBJ whole genome shotgun (WGS) entry which is preliminary data.</text>
</comment>
<keyword evidence="2" id="KW-1185">Reference proteome</keyword>
<proteinExistence type="predicted"/>
<dbReference type="EMBL" id="JADQTO010000028">
    <property type="protein sequence ID" value="MBG0567536.1"/>
    <property type="molecule type" value="Genomic_DNA"/>
</dbReference>
<sequence>MTDEYPHEVPDEAIEAAVRAIEAAYGRGPGDELDFEIMLLSQFSLVGRAEITRAFLLLIGVAFKALGFPHEDPALRHRVIGAALGQLEQHSEGVQANMLPTVAAAHTAAALDQDVCQWRESLGPITESEVTTWAFACFAIVGFVDDLQGAGTFGDIMSTILKDDD</sequence>
<reference evidence="1" key="1">
    <citation type="submission" date="2020-11" db="EMBL/GenBank/DDBJ databases">
        <title>Isolation and identification of active actinomycetes.</title>
        <authorList>
            <person name="Sun X."/>
        </authorList>
    </citation>
    <scope>NUCLEOTIDE SEQUENCE</scope>
    <source>
        <strain evidence="1">NEAU-A11</strain>
    </source>
</reference>
<dbReference type="Proteomes" id="UP000598146">
    <property type="component" value="Unassembled WGS sequence"/>
</dbReference>